<feature type="transmembrane region" description="Helical" evidence="3">
    <location>
        <begin position="98"/>
        <end position="119"/>
    </location>
</feature>
<reference evidence="5" key="2">
    <citation type="submission" date="2024-04" db="EMBL/GenBank/DDBJ databases">
        <authorList>
            <person name="Chen Y."/>
            <person name="Shah S."/>
            <person name="Dougan E. K."/>
            <person name="Thang M."/>
            <person name="Chan C."/>
        </authorList>
    </citation>
    <scope>NUCLEOTIDE SEQUENCE [LARGE SCALE GENOMIC DNA]</scope>
</reference>
<comment type="caution">
    <text evidence="4">The sequence shown here is derived from an EMBL/GenBank/DDBJ whole genome shotgun (WGS) entry which is preliminary data.</text>
</comment>
<feature type="compositionally biased region" description="Basic and acidic residues" evidence="2">
    <location>
        <begin position="581"/>
        <end position="614"/>
    </location>
</feature>
<evidence type="ECO:0000313" key="4">
    <source>
        <dbReference type="EMBL" id="CAI3993934.1"/>
    </source>
</evidence>
<dbReference type="AlphaFoldDB" id="A0A9P1FY43"/>
<keyword evidence="1" id="KW-0378">Hydrolase</keyword>
<keyword evidence="3" id="KW-0472">Membrane</keyword>
<dbReference type="InterPro" id="IPR018228">
    <property type="entry name" value="DNase_TatD-rel_CS"/>
</dbReference>
<keyword evidence="3" id="KW-0812">Transmembrane</keyword>
<feature type="transmembrane region" description="Helical" evidence="3">
    <location>
        <begin position="126"/>
        <end position="155"/>
    </location>
</feature>
<dbReference type="OrthoDB" id="420207at2759"/>
<dbReference type="InterPro" id="IPR032466">
    <property type="entry name" value="Metal_Hydrolase"/>
</dbReference>
<feature type="region of interest" description="Disordered" evidence="2">
    <location>
        <begin position="548"/>
        <end position="641"/>
    </location>
</feature>
<dbReference type="EMBL" id="CAMXCT010001890">
    <property type="protein sequence ID" value="CAI3993934.1"/>
    <property type="molecule type" value="Genomic_DNA"/>
</dbReference>
<evidence type="ECO:0000256" key="3">
    <source>
        <dbReference type="SAM" id="Phobius"/>
    </source>
</evidence>
<feature type="transmembrane region" description="Helical" evidence="3">
    <location>
        <begin position="45"/>
        <end position="66"/>
    </location>
</feature>
<feature type="compositionally biased region" description="Basic residues" evidence="2">
    <location>
        <begin position="241"/>
        <end position="255"/>
    </location>
</feature>
<dbReference type="InterPro" id="IPR001130">
    <property type="entry name" value="TatD-like"/>
</dbReference>
<protein>
    <submittedName>
        <fullName evidence="4">Uncharacterized protein</fullName>
    </submittedName>
</protein>
<dbReference type="EMBL" id="CAMXCT030001890">
    <property type="protein sequence ID" value="CAL4781246.1"/>
    <property type="molecule type" value="Genomic_DNA"/>
</dbReference>
<feature type="region of interest" description="Disordered" evidence="2">
    <location>
        <begin position="710"/>
        <end position="749"/>
    </location>
</feature>
<sequence>METEGREIRLLNNEIGAQAQLPPNVVMMEAVSAEEASKGEMKRRVLFLSVILAVYVVVNALVQYVFDAAAIESALEQISMVTDVKGAPSLAKLLLRTIPTLAFTIFLGLLVPLCGYLGAKQNSQGLVGCFCGCNFIHCSCSICALIGSIIVLFMLSAAEPGIEAYLEKCDPNQCTQWPESFSKEVKRQRTVDCLAAGIWGDQYHQVFEGPSYPVICPKVMLKCSGLSDPVPPPPTYQPWLRGHHGHHGHHGHSRGPPRDVDFGALATTSFYPSFLPRADFPEVLGLADPDEEATGAETREAAAVPMEMPAKGPFWRRLEMSHPREWKKKWDLPRMDDMDDDDMADMGDIMKEAPMPDDPLATCEPDYKGIKLLHQTGILVPNLVPKLVMLMAVKCLQLVPVILFGCLGFWWGRELWSKLGQGYGHLPDATLPPTVMSAEMAMPQVVQPVQPVQGVPVECSLHQRLVASLELGVARRDSAGCLVYLSRLNNVINDYEERVWYLCMNITTKLIMLMLFGGIRSSRYHDLIVNMLVNTHFSFRRQVAVMDPEHAGRRKTKKGYRPSPQPRPNWPRKAVGRKATNLRDSHGLTAEQQEKKRDHEERLGMTAEQQEKKKAVAGHFGQTSAGRPQEESYRPHHSRGVTTEQQGQFGHFGLGRPQAERLPSFATAAVQAFAKLNCYFSFSASIIHIPKHAAALRAVPEDRLLLETDAPDQLPRSLRGGVSPQGEEVHADEDGLLNVGTSIDRRRSPAGCPWCWRQRRLIDRSQKAIWQS</sequence>
<dbReference type="EMBL" id="CAMXCT020001890">
    <property type="protein sequence ID" value="CAL1147309.1"/>
    <property type="molecule type" value="Genomic_DNA"/>
</dbReference>
<proteinExistence type="predicted"/>
<reference evidence="4" key="1">
    <citation type="submission" date="2022-10" db="EMBL/GenBank/DDBJ databases">
        <authorList>
            <person name="Chen Y."/>
            <person name="Dougan E. K."/>
            <person name="Chan C."/>
            <person name="Rhodes N."/>
            <person name="Thang M."/>
        </authorList>
    </citation>
    <scope>NUCLEOTIDE SEQUENCE</scope>
</reference>
<accession>A0A9P1FY43</accession>
<keyword evidence="6" id="KW-1185">Reference proteome</keyword>
<evidence type="ECO:0000313" key="5">
    <source>
        <dbReference type="EMBL" id="CAL1147309.1"/>
    </source>
</evidence>
<dbReference type="GO" id="GO:0016788">
    <property type="term" value="F:hydrolase activity, acting on ester bonds"/>
    <property type="evidence" value="ECO:0007669"/>
    <property type="project" value="InterPro"/>
</dbReference>
<evidence type="ECO:0000256" key="1">
    <source>
        <dbReference type="ARBA" id="ARBA00022801"/>
    </source>
</evidence>
<evidence type="ECO:0000313" key="6">
    <source>
        <dbReference type="Proteomes" id="UP001152797"/>
    </source>
</evidence>
<organism evidence="4">
    <name type="scientific">Cladocopium goreaui</name>
    <dbReference type="NCBI Taxonomy" id="2562237"/>
    <lineage>
        <taxon>Eukaryota</taxon>
        <taxon>Sar</taxon>
        <taxon>Alveolata</taxon>
        <taxon>Dinophyceae</taxon>
        <taxon>Suessiales</taxon>
        <taxon>Symbiodiniaceae</taxon>
        <taxon>Cladocopium</taxon>
    </lineage>
</organism>
<dbReference type="PROSITE" id="PS01091">
    <property type="entry name" value="TATD_3"/>
    <property type="match status" value="1"/>
</dbReference>
<dbReference type="Pfam" id="PF01026">
    <property type="entry name" value="TatD_DNase"/>
    <property type="match status" value="1"/>
</dbReference>
<keyword evidence="3" id="KW-1133">Transmembrane helix</keyword>
<dbReference type="Gene3D" id="3.20.20.140">
    <property type="entry name" value="Metal-dependent hydrolases"/>
    <property type="match status" value="1"/>
</dbReference>
<name>A0A9P1FY43_9DINO</name>
<dbReference type="SUPFAM" id="SSF51556">
    <property type="entry name" value="Metallo-dependent hydrolases"/>
    <property type="match status" value="1"/>
</dbReference>
<dbReference type="Proteomes" id="UP001152797">
    <property type="component" value="Unassembled WGS sequence"/>
</dbReference>
<evidence type="ECO:0000256" key="2">
    <source>
        <dbReference type="SAM" id="MobiDB-lite"/>
    </source>
</evidence>
<gene>
    <name evidence="4" type="ORF">C1SCF055_LOCUS20631</name>
</gene>
<feature type="region of interest" description="Disordered" evidence="2">
    <location>
        <begin position="234"/>
        <end position="259"/>
    </location>
</feature>